<gene>
    <name evidence="1" type="ORF">MTBBW1_1410025</name>
</gene>
<protein>
    <submittedName>
        <fullName evidence="1">Uncharacterized protein</fullName>
    </submittedName>
</protein>
<organism evidence="1 2">
    <name type="scientific">Desulfamplus magnetovallimortis</name>
    <dbReference type="NCBI Taxonomy" id="1246637"/>
    <lineage>
        <taxon>Bacteria</taxon>
        <taxon>Pseudomonadati</taxon>
        <taxon>Thermodesulfobacteriota</taxon>
        <taxon>Desulfobacteria</taxon>
        <taxon>Desulfobacterales</taxon>
        <taxon>Desulfobacteraceae</taxon>
        <taxon>Desulfamplus</taxon>
    </lineage>
</organism>
<dbReference type="Proteomes" id="UP000191931">
    <property type="component" value="Unassembled WGS sequence"/>
</dbReference>
<dbReference type="AlphaFoldDB" id="A0A1W1H8A1"/>
<sequence>MMRMPPSPLSMTGEGENSLKKGTLNNFYMKVSVTACFLNDFHLFDCGGHQPCTL</sequence>
<reference evidence="1 2" key="1">
    <citation type="submission" date="2017-03" db="EMBL/GenBank/DDBJ databases">
        <authorList>
            <person name="Afonso C.L."/>
            <person name="Miller P.J."/>
            <person name="Scott M.A."/>
            <person name="Spackman E."/>
            <person name="Goraichik I."/>
            <person name="Dimitrov K.M."/>
            <person name="Suarez D.L."/>
            <person name="Swayne D.E."/>
        </authorList>
    </citation>
    <scope>NUCLEOTIDE SEQUENCE [LARGE SCALE GENOMIC DNA]</scope>
    <source>
        <strain evidence="1">PRJEB14757</strain>
    </source>
</reference>
<evidence type="ECO:0000313" key="1">
    <source>
        <dbReference type="EMBL" id="SLM28608.1"/>
    </source>
</evidence>
<name>A0A1W1H8A1_9BACT</name>
<evidence type="ECO:0000313" key="2">
    <source>
        <dbReference type="Proteomes" id="UP000191931"/>
    </source>
</evidence>
<dbReference type="EMBL" id="FWEV01000048">
    <property type="protein sequence ID" value="SLM28608.1"/>
    <property type="molecule type" value="Genomic_DNA"/>
</dbReference>
<keyword evidence="2" id="KW-1185">Reference proteome</keyword>
<accession>A0A1W1H8A1</accession>
<proteinExistence type="predicted"/>